<evidence type="ECO:0000256" key="4">
    <source>
        <dbReference type="ARBA" id="ARBA00022516"/>
    </source>
</evidence>
<evidence type="ECO:0000256" key="2">
    <source>
        <dbReference type="ARBA" id="ARBA00005074"/>
    </source>
</evidence>
<dbReference type="InterPro" id="IPR011992">
    <property type="entry name" value="EF-hand-dom_pair"/>
</dbReference>
<keyword evidence="9" id="KW-0443">Lipid metabolism</keyword>
<evidence type="ECO:0000256" key="13">
    <source>
        <dbReference type="ARBA" id="ARBA00023315"/>
    </source>
</evidence>
<dbReference type="SMART" id="SM00563">
    <property type="entry name" value="PlsC"/>
    <property type="match status" value="1"/>
</dbReference>
<dbReference type="InterPro" id="IPR002048">
    <property type="entry name" value="EF_hand_dom"/>
</dbReference>
<keyword evidence="7" id="KW-0106">Calcium</keyword>
<dbReference type="Pfam" id="PF01553">
    <property type="entry name" value="Acyltransferase"/>
    <property type="match status" value="1"/>
</dbReference>
<keyword evidence="12" id="KW-1208">Phospholipid metabolism</keyword>
<protein>
    <recommendedName>
        <fullName evidence="16">EF-hand domain-containing protein</fullName>
    </recommendedName>
</protein>
<evidence type="ECO:0000256" key="5">
    <source>
        <dbReference type="ARBA" id="ARBA00022679"/>
    </source>
</evidence>
<keyword evidence="6 15" id="KW-0812">Transmembrane</keyword>
<feature type="transmembrane region" description="Helical" evidence="15">
    <location>
        <begin position="99"/>
        <end position="122"/>
    </location>
</feature>
<feature type="transmembrane region" description="Helical" evidence="15">
    <location>
        <begin position="142"/>
        <end position="164"/>
    </location>
</feature>
<dbReference type="UniPathway" id="UPA00085"/>
<comment type="subcellular location">
    <subcellularLocation>
        <location evidence="1">Membrane</location>
    </subcellularLocation>
</comment>
<evidence type="ECO:0000256" key="7">
    <source>
        <dbReference type="ARBA" id="ARBA00022837"/>
    </source>
</evidence>
<keyword evidence="8 15" id="KW-1133">Transmembrane helix</keyword>
<dbReference type="InterPro" id="IPR002123">
    <property type="entry name" value="Plipid/glycerol_acylTrfase"/>
</dbReference>
<evidence type="ECO:0000256" key="6">
    <source>
        <dbReference type="ARBA" id="ARBA00022692"/>
    </source>
</evidence>
<organism evidence="17 18">
    <name type="scientific">Marchantia polymorpha subsp. ruderalis</name>
    <dbReference type="NCBI Taxonomy" id="1480154"/>
    <lineage>
        <taxon>Eukaryota</taxon>
        <taxon>Viridiplantae</taxon>
        <taxon>Streptophyta</taxon>
        <taxon>Embryophyta</taxon>
        <taxon>Marchantiophyta</taxon>
        <taxon>Marchantiopsida</taxon>
        <taxon>Marchantiidae</taxon>
        <taxon>Marchantiales</taxon>
        <taxon>Marchantiaceae</taxon>
        <taxon>Marchantia</taxon>
    </lineage>
</organism>
<comment type="pathway">
    <text evidence="2">Lipid metabolism; phospholipid metabolism.</text>
</comment>
<feature type="domain" description="EF-hand" evidence="16">
    <location>
        <begin position="498"/>
        <end position="533"/>
    </location>
</feature>
<keyword evidence="11" id="KW-0594">Phospholipid biosynthesis</keyword>
<evidence type="ECO:0000313" key="17">
    <source>
        <dbReference type="EMBL" id="OAE31140.1"/>
    </source>
</evidence>
<proteinExistence type="inferred from homology"/>
<dbReference type="AlphaFoldDB" id="A0A176WD74"/>
<dbReference type="PANTHER" id="PTHR23063">
    <property type="entry name" value="PHOSPHOLIPID ACYLTRANSFERASE"/>
    <property type="match status" value="1"/>
</dbReference>
<evidence type="ECO:0000256" key="1">
    <source>
        <dbReference type="ARBA" id="ARBA00004370"/>
    </source>
</evidence>
<dbReference type="SUPFAM" id="SSF69593">
    <property type="entry name" value="Glycerol-3-phosphate (1)-acyltransferase"/>
    <property type="match status" value="1"/>
</dbReference>
<dbReference type="InterPro" id="IPR018247">
    <property type="entry name" value="EF_Hand_1_Ca_BS"/>
</dbReference>
<reference evidence="17" key="1">
    <citation type="submission" date="2016-03" db="EMBL/GenBank/DDBJ databases">
        <title>Mechanisms controlling the formation of the plant cell surface in tip-growing cells are functionally conserved among land plants.</title>
        <authorList>
            <person name="Honkanen S."/>
            <person name="Jones V.A."/>
            <person name="Morieri G."/>
            <person name="Champion C."/>
            <person name="Hetherington A.J."/>
            <person name="Kelly S."/>
            <person name="Saint-Marcoux D."/>
            <person name="Proust H."/>
            <person name="Prescott H."/>
            <person name="Dolan L."/>
        </authorList>
    </citation>
    <scope>NUCLEOTIDE SEQUENCE [LARGE SCALE GENOMIC DNA]</scope>
    <source>
        <tissue evidence="17">Whole gametophyte</tissue>
    </source>
</reference>
<dbReference type="PANTHER" id="PTHR23063:SF52">
    <property type="entry name" value="LYSOPHOSPHATIDYLCHOLINE ACYLTRANSFERASE"/>
    <property type="match status" value="1"/>
</dbReference>
<dbReference type="SMART" id="SM00054">
    <property type="entry name" value="EFh"/>
    <property type="match status" value="4"/>
</dbReference>
<evidence type="ECO:0000259" key="16">
    <source>
        <dbReference type="PROSITE" id="PS50222"/>
    </source>
</evidence>
<dbReference type="InterPro" id="IPR045252">
    <property type="entry name" value="LPCAT1-like"/>
</dbReference>
<dbReference type="EMBL" id="LVLJ01001166">
    <property type="protein sequence ID" value="OAE31140.1"/>
    <property type="molecule type" value="Genomic_DNA"/>
</dbReference>
<dbReference type="GO" id="GO:0016020">
    <property type="term" value="C:membrane"/>
    <property type="evidence" value="ECO:0007669"/>
    <property type="project" value="UniProtKB-SubCell"/>
</dbReference>
<comment type="similarity">
    <text evidence="3">Belongs to the 1-acyl-sn-glycerol-3-phosphate acyltransferase family.</text>
</comment>
<dbReference type="GO" id="GO:0008374">
    <property type="term" value="F:O-acyltransferase activity"/>
    <property type="evidence" value="ECO:0007669"/>
    <property type="project" value="InterPro"/>
</dbReference>
<feature type="region of interest" description="Disordered" evidence="14">
    <location>
        <begin position="1"/>
        <end position="29"/>
    </location>
</feature>
<keyword evidence="4" id="KW-0444">Lipid biosynthesis</keyword>
<dbReference type="Gene3D" id="1.10.238.10">
    <property type="entry name" value="EF-hand"/>
    <property type="match status" value="1"/>
</dbReference>
<evidence type="ECO:0000256" key="12">
    <source>
        <dbReference type="ARBA" id="ARBA00023264"/>
    </source>
</evidence>
<evidence type="ECO:0000256" key="14">
    <source>
        <dbReference type="SAM" id="MobiDB-lite"/>
    </source>
</evidence>
<name>A0A176WD74_MARPO</name>
<gene>
    <name evidence="17" type="ORF">AXG93_2508s1030</name>
</gene>
<dbReference type="SUPFAM" id="SSF47473">
    <property type="entry name" value="EF-hand"/>
    <property type="match status" value="1"/>
</dbReference>
<evidence type="ECO:0000256" key="9">
    <source>
        <dbReference type="ARBA" id="ARBA00023098"/>
    </source>
</evidence>
<comment type="caution">
    <text evidence="17">The sequence shown here is derived from an EMBL/GenBank/DDBJ whole genome shotgun (WGS) entry which is preliminary data.</text>
</comment>
<accession>A0A176WD74</accession>
<dbReference type="PROSITE" id="PS50222">
    <property type="entry name" value="EF_HAND_2"/>
    <property type="match status" value="2"/>
</dbReference>
<evidence type="ECO:0000256" key="3">
    <source>
        <dbReference type="ARBA" id="ARBA00008655"/>
    </source>
</evidence>
<evidence type="ECO:0000256" key="8">
    <source>
        <dbReference type="ARBA" id="ARBA00022989"/>
    </source>
</evidence>
<sequence>MGEEEDLRKPLLQTGGGGGGGGENENWQQYTAGVGRGNERRNGLIVAEGAEAQEALESRFNHAITILGEPPVLEKQAAIDPFKNKTPHIRGLYEWTKTILMLPVLVLRILMTALVLFVGLIATKTALAGYTPTEDPMPKWRRRMFCVTRLCGRAVLFCFGFHWIRRIGRPAPREVAPIVVSNHVSFTDPIFHFWELLPVFVSSTSHDDIFMVGPIIRAMEVIVVDRLSPESRRLAASEIKRKALCNDYPRVLLFPEGTTTNGRAIISFKLGAFRPGVAVQPVVVRYPFVHFDISWGDISVWKLVFRMLTQVTNHMEVEYLPVVYPTKKDLDDPVAFAQKVRFLMAGALNVPETEHTYGDLMLAVRSSELKLYPATASMVEMGRMEKLFHLTTSEVKEYMEKFYKMDTNRSGNVTMDQFLEALDIPKSPFSEKLFLMFDKSEQGYINFREFVAVLGFLSNHTEFARLIKSAFEACDSHQDGTLSQLELESSLRSVFPEIPKSQVQHMFEKLDMNRDGAISWDEFRTFLEKNPELLAVFVAVTCGV</sequence>
<keyword evidence="13" id="KW-0012">Acyltransferase</keyword>
<keyword evidence="10 15" id="KW-0472">Membrane</keyword>
<dbReference type="CDD" id="cd07991">
    <property type="entry name" value="LPLAT_LPCAT1-like"/>
    <property type="match status" value="1"/>
</dbReference>
<dbReference type="Proteomes" id="UP000077202">
    <property type="component" value="Unassembled WGS sequence"/>
</dbReference>
<evidence type="ECO:0000313" key="18">
    <source>
        <dbReference type="Proteomes" id="UP000077202"/>
    </source>
</evidence>
<feature type="compositionally biased region" description="Gly residues" evidence="14">
    <location>
        <begin position="14"/>
        <end position="23"/>
    </location>
</feature>
<evidence type="ECO:0000256" key="11">
    <source>
        <dbReference type="ARBA" id="ARBA00023209"/>
    </source>
</evidence>
<dbReference type="Pfam" id="PF13499">
    <property type="entry name" value="EF-hand_7"/>
    <property type="match status" value="1"/>
</dbReference>
<dbReference type="GO" id="GO:0005509">
    <property type="term" value="F:calcium ion binding"/>
    <property type="evidence" value="ECO:0007669"/>
    <property type="project" value="InterPro"/>
</dbReference>
<evidence type="ECO:0000256" key="15">
    <source>
        <dbReference type="SAM" id="Phobius"/>
    </source>
</evidence>
<dbReference type="GO" id="GO:0008654">
    <property type="term" value="P:phospholipid biosynthetic process"/>
    <property type="evidence" value="ECO:0007669"/>
    <property type="project" value="UniProtKB-KW"/>
</dbReference>
<keyword evidence="5" id="KW-0808">Transferase</keyword>
<dbReference type="GO" id="GO:0071618">
    <property type="term" value="F:lysophosphatidylethanolamine acyltransferase activity"/>
    <property type="evidence" value="ECO:0007669"/>
    <property type="project" value="TreeGrafter"/>
</dbReference>
<dbReference type="PROSITE" id="PS00018">
    <property type="entry name" value="EF_HAND_1"/>
    <property type="match status" value="1"/>
</dbReference>
<evidence type="ECO:0000256" key="10">
    <source>
        <dbReference type="ARBA" id="ARBA00023136"/>
    </source>
</evidence>
<keyword evidence="18" id="KW-1185">Reference proteome</keyword>
<feature type="domain" description="EF-hand" evidence="16">
    <location>
        <begin position="425"/>
        <end position="460"/>
    </location>
</feature>